<comment type="catalytic activity">
    <reaction evidence="1">
        <text>2-phosphoglycolate + H2O = glycolate + phosphate</text>
        <dbReference type="Rhea" id="RHEA:14369"/>
        <dbReference type="ChEBI" id="CHEBI:15377"/>
        <dbReference type="ChEBI" id="CHEBI:29805"/>
        <dbReference type="ChEBI" id="CHEBI:43474"/>
        <dbReference type="ChEBI" id="CHEBI:58033"/>
        <dbReference type="EC" id="3.1.3.18"/>
    </reaction>
</comment>
<feature type="compositionally biased region" description="Low complexity" evidence="5">
    <location>
        <begin position="60"/>
        <end position="71"/>
    </location>
</feature>
<dbReference type="eggNOG" id="COG0546">
    <property type="taxonomic scope" value="Bacteria"/>
</dbReference>
<dbReference type="Pfam" id="PF00702">
    <property type="entry name" value="Hydrolase"/>
    <property type="match status" value="1"/>
</dbReference>
<dbReference type="InterPro" id="IPR036412">
    <property type="entry name" value="HAD-like_sf"/>
</dbReference>
<dbReference type="KEGG" id="dvm:DvMF_0135"/>
<evidence type="ECO:0000256" key="4">
    <source>
        <dbReference type="ARBA" id="ARBA00013078"/>
    </source>
</evidence>
<dbReference type="AlphaFoldDB" id="B8DNN9"/>
<evidence type="ECO:0000256" key="3">
    <source>
        <dbReference type="ARBA" id="ARBA00006171"/>
    </source>
</evidence>
<dbReference type="STRING" id="883.DvMF_0135"/>
<dbReference type="SFLD" id="SFLDG01129">
    <property type="entry name" value="C1.5:_HAD__Beta-PGM__Phosphata"/>
    <property type="match status" value="1"/>
</dbReference>
<dbReference type="HOGENOM" id="CLU_045011_19_3_7"/>
<name>B8DNN9_NITV9</name>
<dbReference type="PANTHER" id="PTHR43434">
    <property type="entry name" value="PHOSPHOGLYCOLATE PHOSPHATASE"/>
    <property type="match status" value="1"/>
</dbReference>
<feature type="region of interest" description="Disordered" evidence="5">
    <location>
        <begin position="47"/>
        <end position="83"/>
    </location>
</feature>
<sequence>MARRTLHCAGVAVRAVVFDFDGTLAAPTLDFGLMRRTVAEAMRVHLEPPQRPNPPDMPHQTGLAGQAGQAGPTELAELPGPTRLPDRRDLPVMEWIAHVAGLLETHGRRDDAAALHADAHAAIRRVEVEAAARGSLFPFTRPMLAALSAMDVAVAIVTRNCPEAVRAVFPDVDALCPCLLTRDDVPSVKPDPDHLLRALGMLGRAPAEALMVGDHPMDIVTGHRAGTLTAGVASGESPARALHEAGAHVVANDCAALMVHLGLTEADSETPG</sequence>
<dbReference type="Gene3D" id="3.40.50.1000">
    <property type="entry name" value="HAD superfamily/HAD-like"/>
    <property type="match status" value="1"/>
</dbReference>
<dbReference type="SFLD" id="SFLDS00003">
    <property type="entry name" value="Haloacid_Dehalogenase"/>
    <property type="match status" value="1"/>
</dbReference>
<dbReference type="EMBL" id="CP001197">
    <property type="protein sequence ID" value="ACL07096.1"/>
    <property type="molecule type" value="Genomic_DNA"/>
</dbReference>
<comment type="similarity">
    <text evidence="3">Belongs to the HAD-like hydrolase superfamily. CbbY/CbbZ/Gph/YieH family.</text>
</comment>
<evidence type="ECO:0000313" key="6">
    <source>
        <dbReference type="EMBL" id="ACL07096.1"/>
    </source>
</evidence>
<proteinExistence type="inferred from homology"/>
<accession>B8DNN9</accession>
<dbReference type="SUPFAM" id="SSF56784">
    <property type="entry name" value="HAD-like"/>
    <property type="match status" value="1"/>
</dbReference>
<reference evidence="6" key="1">
    <citation type="submission" date="2008-10" db="EMBL/GenBank/DDBJ databases">
        <title>Complete sequence of Desulfovibrio vulgaris str. 'Miyazaki F'.</title>
        <authorList>
            <person name="Lucas S."/>
            <person name="Copeland A."/>
            <person name="Lapidus A."/>
            <person name="Glavina del Rio T."/>
            <person name="Dalin E."/>
            <person name="Tice H."/>
            <person name="Bruce D."/>
            <person name="Goodwin L."/>
            <person name="Pitluck S."/>
            <person name="Sims D."/>
            <person name="Brettin T."/>
            <person name="Detter J.C."/>
            <person name="Han C."/>
            <person name="Larimer F."/>
            <person name="Land M."/>
            <person name="Hauser L."/>
            <person name="Kyrpides N."/>
            <person name="Mikhailova N."/>
            <person name="Hazen T.C."/>
            <person name="Richardson P."/>
        </authorList>
    </citation>
    <scope>NUCLEOTIDE SEQUENCE</scope>
    <source>
        <strain evidence="6">Miyazaki F</strain>
    </source>
</reference>
<keyword evidence="6" id="KW-0378">Hydrolase</keyword>
<protein>
    <recommendedName>
        <fullName evidence="4">phosphoglycolate phosphatase</fullName>
        <ecNumber evidence="4">3.1.3.18</ecNumber>
    </recommendedName>
</protein>
<evidence type="ECO:0000256" key="5">
    <source>
        <dbReference type="SAM" id="MobiDB-lite"/>
    </source>
</evidence>
<gene>
    <name evidence="6" type="ordered locus">DvMF_0135</name>
</gene>
<comment type="pathway">
    <text evidence="2">Organic acid metabolism; glycolate biosynthesis; glycolate from 2-phosphoglycolate: step 1/1.</text>
</comment>
<dbReference type="PANTHER" id="PTHR43434:SF1">
    <property type="entry name" value="PHOSPHOGLYCOLATE PHOSPHATASE"/>
    <property type="match status" value="1"/>
</dbReference>
<evidence type="ECO:0000256" key="2">
    <source>
        <dbReference type="ARBA" id="ARBA00004818"/>
    </source>
</evidence>
<organism evidence="6">
    <name type="scientific">Nitratidesulfovibrio vulgaris (strain DSM 19637 / Miyazaki F)</name>
    <name type="common">Desulfovibrio vulgaris</name>
    <dbReference type="NCBI Taxonomy" id="883"/>
    <lineage>
        <taxon>Bacteria</taxon>
        <taxon>Pseudomonadati</taxon>
        <taxon>Thermodesulfobacteriota</taxon>
        <taxon>Desulfovibrionia</taxon>
        <taxon>Desulfovibrionales</taxon>
        <taxon>Desulfovibrionaceae</taxon>
        <taxon>Nitratidesulfovibrio</taxon>
    </lineage>
</organism>
<dbReference type="InterPro" id="IPR023214">
    <property type="entry name" value="HAD_sf"/>
</dbReference>
<evidence type="ECO:0000256" key="1">
    <source>
        <dbReference type="ARBA" id="ARBA00000830"/>
    </source>
</evidence>
<dbReference type="GO" id="GO:0006281">
    <property type="term" value="P:DNA repair"/>
    <property type="evidence" value="ECO:0007669"/>
    <property type="project" value="TreeGrafter"/>
</dbReference>
<dbReference type="OrthoDB" id="5421442at2"/>
<dbReference type="InterPro" id="IPR050155">
    <property type="entry name" value="HAD-like_hydrolase_sf"/>
</dbReference>
<dbReference type="GO" id="GO:0008967">
    <property type="term" value="F:phosphoglycolate phosphatase activity"/>
    <property type="evidence" value="ECO:0007669"/>
    <property type="project" value="UniProtKB-EC"/>
</dbReference>
<dbReference type="EC" id="3.1.3.18" evidence="4"/>